<evidence type="ECO:0000259" key="8">
    <source>
        <dbReference type="Pfam" id="PF22466"/>
    </source>
</evidence>
<dbReference type="Pfam" id="PF05916">
    <property type="entry name" value="Sld5"/>
    <property type="match status" value="1"/>
</dbReference>
<evidence type="ECO:0000256" key="2">
    <source>
        <dbReference type="ARBA" id="ARBA00006343"/>
    </source>
</evidence>
<sequence>MTTDIDNYFSISDILATQERIPCKIELPIHRLGYLDTSSESEDLLPGTKMEMPYWMAKALCSRKRHIVSVEQPKQYRESYREILNADATAYQARLRKIMDLSQNCYNEDTSKLTEKLDEVERYLFKSGQKGLNDFQRWETRQIEKLTTSDMVRNHRKRKRATDDA</sequence>
<dbReference type="Proteomes" id="UP001217089">
    <property type="component" value="Unassembled WGS sequence"/>
</dbReference>
<accession>A0ABQ9EGN2</accession>
<keyword evidence="3 6" id="KW-0235">DNA replication</keyword>
<dbReference type="Pfam" id="PF22466">
    <property type="entry name" value="PSF3_N"/>
    <property type="match status" value="1"/>
</dbReference>
<name>A0ABQ9EGN2_TEGGR</name>
<protein>
    <recommendedName>
        <fullName evidence="6">DNA replication complex GINS protein PSF3</fullName>
    </recommendedName>
</protein>
<dbReference type="SUPFAM" id="SSF158573">
    <property type="entry name" value="GINS helical bundle-like"/>
    <property type="match status" value="1"/>
</dbReference>
<dbReference type="InterPro" id="IPR036224">
    <property type="entry name" value="GINS_bundle-like_dom_sf"/>
</dbReference>
<dbReference type="PANTHER" id="PTHR22768">
    <property type="entry name" value="DNA REPLICATION COMPLEX GINS PROTEIN PSF3"/>
    <property type="match status" value="1"/>
</dbReference>
<dbReference type="PANTHER" id="PTHR22768:SF0">
    <property type="entry name" value="DNA REPLICATION COMPLEX GINS PROTEIN PSF3"/>
    <property type="match status" value="1"/>
</dbReference>
<comment type="function">
    <text evidence="6">The GINS complex plays an essential role in the initiation of DNA replication.</text>
</comment>
<comment type="caution">
    <text evidence="9">The sequence shown here is derived from an EMBL/GenBank/DDBJ whole genome shotgun (WGS) entry which is preliminary data.</text>
</comment>
<feature type="domain" description="GINS subunit" evidence="7">
    <location>
        <begin position="91"/>
        <end position="139"/>
    </location>
</feature>
<evidence type="ECO:0000259" key="7">
    <source>
        <dbReference type="Pfam" id="PF05916"/>
    </source>
</evidence>
<dbReference type="InterPro" id="IPR021151">
    <property type="entry name" value="GINS_A"/>
</dbReference>
<comment type="function">
    <text evidence="5">Required for correct functioning of the GINS complex, a complex that plays an essential role in the initiation of DNA replication, and progression of DNA replication forks. GINS complex is a core component of CDC45-MCM-GINS (CMG) helicase, the molecular machine that unwinds template DNA during replication, and around which the replisome is built.</text>
</comment>
<evidence type="ECO:0000256" key="6">
    <source>
        <dbReference type="RuleBase" id="RU367161"/>
    </source>
</evidence>
<keyword evidence="10" id="KW-1185">Reference proteome</keyword>
<evidence type="ECO:0000256" key="3">
    <source>
        <dbReference type="ARBA" id="ARBA00022705"/>
    </source>
</evidence>
<dbReference type="EMBL" id="JARBDR010000917">
    <property type="protein sequence ID" value="KAJ8302413.1"/>
    <property type="molecule type" value="Genomic_DNA"/>
</dbReference>
<evidence type="ECO:0000256" key="5">
    <source>
        <dbReference type="ARBA" id="ARBA00045258"/>
    </source>
</evidence>
<comment type="subcellular location">
    <subcellularLocation>
        <location evidence="1 6">Nucleus</location>
    </subcellularLocation>
</comment>
<dbReference type="CDD" id="cd21693">
    <property type="entry name" value="GINS_B_Psf3"/>
    <property type="match status" value="1"/>
</dbReference>
<dbReference type="InterPro" id="IPR010492">
    <property type="entry name" value="GINS_Psf3"/>
</dbReference>
<feature type="domain" description="DNA replication complex GINS protein PSF3 N-terminal" evidence="8">
    <location>
        <begin position="9"/>
        <end position="61"/>
    </location>
</feature>
<reference evidence="9 10" key="1">
    <citation type="submission" date="2022-12" db="EMBL/GenBank/DDBJ databases">
        <title>Chromosome-level genome of Tegillarca granosa.</title>
        <authorList>
            <person name="Kim J."/>
        </authorList>
    </citation>
    <scope>NUCLEOTIDE SEQUENCE [LARGE SCALE GENOMIC DNA]</scope>
    <source>
        <strain evidence="9">Teg-2019</strain>
        <tissue evidence="9">Adductor muscle</tissue>
    </source>
</reference>
<comment type="similarity">
    <text evidence="2 6">Belongs to the GINS3/PSF3 family.</text>
</comment>
<proteinExistence type="inferred from homology"/>
<evidence type="ECO:0000256" key="1">
    <source>
        <dbReference type="ARBA" id="ARBA00004123"/>
    </source>
</evidence>
<gene>
    <name evidence="9" type="ORF">KUTeg_018809</name>
</gene>
<dbReference type="Gene3D" id="1.20.58.2050">
    <property type="match status" value="2"/>
</dbReference>
<dbReference type="InterPro" id="IPR038437">
    <property type="entry name" value="GINS_Psf3_sf"/>
</dbReference>
<evidence type="ECO:0000256" key="4">
    <source>
        <dbReference type="ARBA" id="ARBA00023242"/>
    </source>
</evidence>
<comment type="subunit">
    <text evidence="6">Component of the GINS complex.</text>
</comment>
<dbReference type="CDD" id="cd11713">
    <property type="entry name" value="GINS_A_psf3"/>
    <property type="match status" value="1"/>
</dbReference>
<evidence type="ECO:0000313" key="9">
    <source>
        <dbReference type="EMBL" id="KAJ8302413.1"/>
    </source>
</evidence>
<evidence type="ECO:0000313" key="10">
    <source>
        <dbReference type="Proteomes" id="UP001217089"/>
    </source>
</evidence>
<dbReference type="SUPFAM" id="SSF160059">
    <property type="entry name" value="PriA/YqbF domain"/>
    <property type="match status" value="1"/>
</dbReference>
<organism evidence="9 10">
    <name type="scientific">Tegillarca granosa</name>
    <name type="common">Malaysian cockle</name>
    <name type="synonym">Anadara granosa</name>
    <dbReference type="NCBI Taxonomy" id="220873"/>
    <lineage>
        <taxon>Eukaryota</taxon>
        <taxon>Metazoa</taxon>
        <taxon>Spiralia</taxon>
        <taxon>Lophotrochozoa</taxon>
        <taxon>Mollusca</taxon>
        <taxon>Bivalvia</taxon>
        <taxon>Autobranchia</taxon>
        <taxon>Pteriomorphia</taxon>
        <taxon>Arcoida</taxon>
        <taxon>Arcoidea</taxon>
        <taxon>Arcidae</taxon>
        <taxon>Tegillarca</taxon>
    </lineage>
</organism>
<keyword evidence="4 6" id="KW-0539">Nucleus</keyword>
<dbReference type="InterPro" id="IPR055221">
    <property type="entry name" value="PSF3_N"/>
</dbReference>